<keyword evidence="2" id="KW-1003">Cell membrane</keyword>
<evidence type="ECO:0000256" key="10">
    <source>
        <dbReference type="ARBA" id="ARBA00023136"/>
    </source>
</evidence>
<feature type="transmembrane region" description="Helical" evidence="11">
    <location>
        <begin position="101"/>
        <end position="117"/>
    </location>
</feature>
<reference evidence="13 14" key="1">
    <citation type="submission" date="2020-02" db="EMBL/GenBank/DDBJ databases">
        <title>Genome sequence of strain CCNWXJ40-4.</title>
        <authorList>
            <person name="Gao J."/>
            <person name="Sun J."/>
        </authorList>
    </citation>
    <scope>NUCLEOTIDE SEQUENCE [LARGE SCALE GENOMIC DNA]</scope>
    <source>
        <strain evidence="13 14">CCNWXJ 40-4</strain>
    </source>
</reference>
<feature type="transmembrane region" description="Helical" evidence="11">
    <location>
        <begin position="49"/>
        <end position="68"/>
    </location>
</feature>
<dbReference type="InterPro" id="IPR037185">
    <property type="entry name" value="EmrE-like"/>
</dbReference>
<evidence type="ECO:0000256" key="11">
    <source>
        <dbReference type="SAM" id="Phobius"/>
    </source>
</evidence>
<evidence type="ECO:0000256" key="3">
    <source>
        <dbReference type="ARBA" id="ARBA00022516"/>
    </source>
</evidence>
<keyword evidence="7" id="KW-0448">Lipopolysaccharide biosynthesis</keyword>
<name>A0A6G4W916_9HYPH</name>
<evidence type="ECO:0000256" key="2">
    <source>
        <dbReference type="ARBA" id="ARBA00022475"/>
    </source>
</evidence>
<feature type="transmembrane region" description="Helical" evidence="11">
    <location>
        <begin position="75"/>
        <end position="95"/>
    </location>
</feature>
<comment type="subcellular location">
    <subcellularLocation>
        <location evidence="1">Cell membrane</location>
        <topology evidence="1">Multi-pass membrane protein</topology>
    </subcellularLocation>
</comment>
<dbReference type="Proteomes" id="UP001642900">
    <property type="component" value="Unassembled WGS sequence"/>
</dbReference>
<keyword evidence="3" id="KW-0444">Lipid biosynthesis</keyword>
<protein>
    <submittedName>
        <fullName evidence="13">EamA family transporter</fullName>
    </submittedName>
</protein>
<dbReference type="GO" id="GO:0009103">
    <property type="term" value="P:lipopolysaccharide biosynthetic process"/>
    <property type="evidence" value="ECO:0007669"/>
    <property type="project" value="UniProtKB-KW"/>
</dbReference>
<keyword evidence="6 11" id="KW-0812">Transmembrane</keyword>
<dbReference type="GO" id="GO:0022857">
    <property type="term" value="F:transmembrane transporter activity"/>
    <property type="evidence" value="ECO:0007669"/>
    <property type="project" value="InterPro"/>
</dbReference>
<dbReference type="PANTHER" id="PTHR30561">
    <property type="entry name" value="SMR FAMILY PROTON-DEPENDENT DRUG EFFLUX TRANSPORTER SUGE"/>
    <property type="match status" value="1"/>
</dbReference>
<evidence type="ECO:0000256" key="8">
    <source>
        <dbReference type="ARBA" id="ARBA00022989"/>
    </source>
</evidence>
<evidence type="ECO:0000256" key="1">
    <source>
        <dbReference type="ARBA" id="ARBA00004651"/>
    </source>
</evidence>
<evidence type="ECO:0000256" key="9">
    <source>
        <dbReference type="ARBA" id="ARBA00023098"/>
    </source>
</evidence>
<dbReference type="SUPFAM" id="SSF103481">
    <property type="entry name" value="Multidrug resistance efflux transporter EmrE"/>
    <property type="match status" value="1"/>
</dbReference>
<accession>A0A6G4W916</accession>
<keyword evidence="8 11" id="KW-1133">Transmembrane helix</keyword>
<dbReference type="RefSeq" id="WP_165026167.1">
    <property type="nucleotide sequence ID" value="NZ_JAAKZF010000007.1"/>
</dbReference>
<evidence type="ECO:0000256" key="4">
    <source>
        <dbReference type="ARBA" id="ARBA00022519"/>
    </source>
</evidence>
<dbReference type="EMBL" id="JAAKZF010000007">
    <property type="protein sequence ID" value="NGO51262.1"/>
    <property type="molecule type" value="Genomic_DNA"/>
</dbReference>
<keyword evidence="10 11" id="KW-0472">Membrane</keyword>
<dbReference type="InterPro" id="IPR000620">
    <property type="entry name" value="EamA_dom"/>
</dbReference>
<dbReference type="PANTHER" id="PTHR30561:SF9">
    <property type="entry name" value="4-AMINO-4-DEOXY-L-ARABINOSE-PHOSPHOUNDECAPRENOL FLIPPASE SUBUNIT ARNF-RELATED"/>
    <property type="match status" value="1"/>
</dbReference>
<evidence type="ECO:0000256" key="5">
    <source>
        <dbReference type="ARBA" id="ARBA00022556"/>
    </source>
</evidence>
<proteinExistence type="predicted"/>
<keyword evidence="14" id="KW-1185">Reference proteome</keyword>
<dbReference type="Pfam" id="PF00892">
    <property type="entry name" value="EamA"/>
    <property type="match status" value="1"/>
</dbReference>
<sequence>MNGLPLPVLAGLVFTPLLISAGQILFKLTSARAGGTDAAGLLAVLVDPYLIAAFAIYGIGTIVWVYVLKSVPLTVAYPFMALTFCAVPLLAWFLLGETLSLRYAIGAGLIIAGLLVVNA</sequence>
<evidence type="ECO:0000313" key="13">
    <source>
        <dbReference type="EMBL" id="NGO51262.1"/>
    </source>
</evidence>
<keyword evidence="9" id="KW-0443">Lipid metabolism</keyword>
<feature type="domain" description="EamA" evidence="12">
    <location>
        <begin position="11"/>
        <end position="118"/>
    </location>
</feature>
<organism evidence="13 14">
    <name type="scientific">Allomesorhizobium camelthorni</name>
    <dbReference type="NCBI Taxonomy" id="475069"/>
    <lineage>
        <taxon>Bacteria</taxon>
        <taxon>Pseudomonadati</taxon>
        <taxon>Pseudomonadota</taxon>
        <taxon>Alphaproteobacteria</taxon>
        <taxon>Hyphomicrobiales</taxon>
        <taxon>Phyllobacteriaceae</taxon>
        <taxon>Allomesorhizobium</taxon>
    </lineage>
</organism>
<dbReference type="GO" id="GO:0009245">
    <property type="term" value="P:lipid A biosynthetic process"/>
    <property type="evidence" value="ECO:0007669"/>
    <property type="project" value="UniProtKB-KW"/>
</dbReference>
<evidence type="ECO:0000259" key="12">
    <source>
        <dbReference type="Pfam" id="PF00892"/>
    </source>
</evidence>
<dbReference type="AlphaFoldDB" id="A0A6G4W916"/>
<evidence type="ECO:0000256" key="6">
    <source>
        <dbReference type="ARBA" id="ARBA00022692"/>
    </source>
</evidence>
<gene>
    <name evidence="13" type="ORF">G6N73_08715</name>
</gene>
<dbReference type="GO" id="GO:0005886">
    <property type="term" value="C:plasma membrane"/>
    <property type="evidence" value="ECO:0007669"/>
    <property type="project" value="UniProtKB-SubCell"/>
</dbReference>
<dbReference type="Gene3D" id="1.10.3730.20">
    <property type="match status" value="1"/>
</dbReference>
<keyword evidence="5" id="KW-0441">Lipid A biosynthesis</keyword>
<evidence type="ECO:0000256" key="7">
    <source>
        <dbReference type="ARBA" id="ARBA00022985"/>
    </source>
</evidence>
<comment type="caution">
    <text evidence="13">The sequence shown here is derived from an EMBL/GenBank/DDBJ whole genome shotgun (WGS) entry which is preliminary data.</text>
</comment>
<evidence type="ECO:0000313" key="14">
    <source>
        <dbReference type="Proteomes" id="UP001642900"/>
    </source>
</evidence>
<dbReference type="InterPro" id="IPR000390">
    <property type="entry name" value="Small_drug/metabolite_transptr"/>
</dbReference>
<keyword evidence="4" id="KW-0997">Cell inner membrane</keyword>